<dbReference type="Proteomes" id="UP001149074">
    <property type="component" value="Unassembled WGS sequence"/>
</dbReference>
<dbReference type="InterPro" id="IPR004181">
    <property type="entry name" value="Znf_MIZ"/>
</dbReference>
<feature type="compositionally biased region" description="Polar residues" evidence="5">
    <location>
        <begin position="100"/>
        <end position="109"/>
    </location>
</feature>
<evidence type="ECO:0000256" key="5">
    <source>
        <dbReference type="SAM" id="MobiDB-lite"/>
    </source>
</evidence>
<feature type="compositionally biased region" description="Polar residues" evidence="5">
    <location>
        <begin position="1018"/>
        <end position="1037"/>
    </location>
</feature>
<feature type="compositionally biased region" description="Polar residues" evidence="5">
    <location>
        <begin position="49"/>
        <end position="60"/>
    </location>
</feature>
<keyword evidence="3" id="KW-0862">Zinc</keyword>
<evidence type="ECO:0000256" key="2">
    <source>
        <dbReference type="ARBA" id="ARBA00022771"/>
    </source>
</evidence>
<dbReference type="GeneID" id="81355337"/>
<feature type="compositionally biased region" description="Low complexity" evidence="5">
    <location>
        <begin position="538"/>
        <end position="549"/>
    </location>
</feature>
<evidence type="ECO:0000256" key="3">
    <source>
        <dbReference type="ARBA" id="ARBA00022833"/>
    </source>
</evidence>
<dbReference type="EMBL" id="JAPQKI010000004">
    <property type="protein sequence ID" value="KAJ5103335.1"/>
    <property type="molecule type" value="Genomic_DNA"/>
</dbReference>
<keyword evidence="2 4" id="KW-0863">Zinc-finger</keyword>
<evidence type="ECO:0000256" key="4">
    <source>
        <dbReference type="PROSITE-ProRule" id="PRU00452"/>
    </source>
</evidence>
<feature type="compositionally biased region" description="Low complexity" evidence="5">
    <location>
        <begin position="80"/>
        <end position="93"/>
    </location>
</feature>
<feature type="compositionally biased region" description="Low complexity" evidence="5">
    <location>
        <begin position="359"/>
        <end position="370"/>
    </location>
</feature>
<protein>
    <recommendedName>
        <fullName evidence="6">SP-RING-type domain-containing protein</fullName>
    </recommendedName>
</protein>
<evidence type="ECO:0000313" key="8">
    <source>
        <dbReference type="Proteomes" id="UP001149074"/>
    </source>
</evidence>
<feature type="compositionally biased region" description="Low complexity" evidence="5">
    <location>
        <begin position="385"/>
        <end position="400"/>
    </location>
</feature>
<proteinExistence type="predicted"/>
<reference evidence="7" key="1">
    <citation type="submission" date="2022-11" db="EMBL/GenBank/DDBJ databases">
        <authorList>
            <person name="Petersen C."/>
        </authorList>
    </citation>
    <scope>NUCLEOTIDE SEQUENCE</scope>
    <source>
        <strain evidence="7">IBT 30761</strain>
    </source>
</reference>
<evidence type="ECO:0000256" key="1">
    <source>
        <dbReference type="ARBA" id="ARBA00022723"/>
    </source>
</evidence>
<feature type="compositionally biased region" description="Polar residues" evidence="5">
    <location>
        <begin position="427"/>
        <end position="445"/>
    </location>
</feature>
<evidence type="ECO:0000313" key="7">
    <source>
        <dbReference type="EMBL" id="KAJ5103335.1"/>
    </source>
</evidence>
<name>A0A9W9KEA4_9EURO</name>
<dbReference type="InterPro" id="IPR013083">
    <property type="entry name" value="Znf_RING/FYVE/PHD"/>
</dbReference>
<gene>
    <name evidence="7" type="ORF">N7532_003864</name>
</gene>
<organism evidence="7 8">
    <name type="scientific">Penicillium argentinense</name>
    <dbReference type="NCBI Taxonomy" id="1131581"/>
    <lineage>
        <taxon>Eukaryota</taxon>
        <taxon>Fungi</taxon>
        <taxon>Dikarya</taxon>
        <taxon>Ascomycota</taxon>
        <taxon>Pezizomycotina</taxon>
        <taxon>Eurotiomycetes</taxon>
        <taxon>Eurotiomycetidae</taxon>
        <taxon>Eurotiales</taxon>
        <taxon>Aspergillaceae</taxon>
        <taxon>Penicillium</taxon>
    </lineage>
</organism>
<feature type="region of interest" description="Disordered" evidence="5">
    <location>
        <begin position="1"/>
        <end position="131"/>
    </location>
</feature>
<feature type="region of interest" description="Disordered" evidence="5">
    <location>
        <begin position="524"/>
        <end position="572"/>
    </location>
</feature>
<keyword evidence="8" id="KW-1185">Reference proteome</keyword>
<dbReference type="Gene3D" id="3.30.40.10">
    <property type="entry name" value="Zinc/RING finger domain, C3HC4 (zinc finger)"/>
    <property type="match status" value="1"/>
</dbReference>
<evidence type="ECO:0000259" key="6">
    <source>
        <dbReference type="PROSITE" id="PS51044"/>
    </source>
</evidence>
<feature type="region of interest" description="Disordered" evidence="5">
    <location>
        <begin position="347"/>
        <end position="460"/>
    </location>
</feature>
<dbReference type="PANTHER" id="PTHR10782:SF4">
    <property type="entry name" value="TONALLI, ISOFORM E"/>
    <property type="match status" value="1"/>
</dbReference>
<dbReference type="PROSITE" id="PS51044">
    <property type="entry name" value="ZF_SP_RING"/>
    <property type="match status" value="1"/>
</dbReference>
<feature type="region of interest" description="Disordered" evidence="5">
    <location>
        <begin position="1004"/>
        <end position="1045"/>
    </location>
</feature>
<dbReference type="GO" id="GO:0000785">
    <property type="term" value="C:chromatin"/>
    <property type="evidence" value="ECO:0007669"/>
    <property type="project" value="TreeGrafter"/>
</dbReference>
<dbReference type="Pfam" id="PF02891">
    <property type="entry name" value="zf-MIZ"/>
    <property type="match status" value="1"/>
</dbReference>
<feature type="compositionally biased region" description="Pro residues" evidence="5">
    <location>
        <begin position="371"/>
        <end position="380"/>
    </location>
</feature>
<keyword evidence="1" id="KW-0479">Metal-binding</keyword>
<comment type="caution">
    <text evidence="7">The sequence shown here is derived from an EMBL/GenBank/DDBJ whole genome shotgun (WGS) entry which is preliminary data.</text>
</comment>
<feature type="compositionally biased region" description="Low complexity" evidence="5">
    <location>
        <begin position="410"/>
        <end position="421"/>
    </location>
</feature>
<reference evidence="7" key="2">
    <citation type="journal article" date="2023" name="IMA Fungus">
        <title>Comparative genomic study of the Penicillium genus elucidates a diverse pangenome and 15 lateral gene transfer events.</title>
        <authorList>
            <person name="Petersen C."/>
            <person name="Sorensen T."/>
            <person name="Nielsen M.R."/>
            <person name="Sondergaard T.E."/>
            <person name="Sorensen J.L."/>
            <person name="Fitzpatrick D.A."/>
            <person name="Frisvad J.C."/>
            <person name="Nielsen K.L."/>
        </authorList>
    </citation>
    <scope>NUCLEOTIDE SEQUENCE</scope>
    <source>
        <strain evidence="7">IBT 30761</strain>
    </source>
</reference>
<dbReference type="AlphaFoldDB" id="A0A9W9KEA4"/>
<dbReference type="PANTHER" id="PTHR10782">
    <property type="entry name" value="ZINC FINGER MIZ DOMAIN-CONTAINING PROTEIN"/>
    <property type="match status" value="1"/>
</dbReference>
<dbReference type="OrthoDB" id="27975at2759"/>
<dbReference type="GO" id="GO:0008270">
    <property type="term" value="F:zinc ion binding"/>
    <property type="evidence" value="ECO:0007669"/>
    <property type="project" value="UniProtKB-KW"/>
</dbReference>
<sequence length="1045" mass="116132">MLMSPVTPGANLPSSSLPAPASPPQPDRQSPSATLISPVPSPGSHPSPATSRPPATNTSVAAPATLPQNREDETRMSNQAAAISAPTASPSLPGAVSESCGAQENTPSGNLPRHGLAPNHQTLAPRVSGPSKTLWQQWRHKSVVLRTDADVTGSIVAMGRATLLQNACDHRDFFFLLLHQVFCRHFLDIGALERSSGHTDSFHALQLLLEDNTRVPPRIMERFVGFPESLEELGKAEWFDDTRNKELVRKCIVALESQMPLLQARIERGYYHERGFPPLAAEIHTEFQTSSPVFMTVLFTCACRSLYPDHCMQDLNLSFQNDMRMFFTSMEEDRLLSIRRYKAIRMKPSPLGRQPSMVPQQQNKQNKQQKQPPPPPPPPSALTHPGGPVVSAPSPVGNPSLPNGFFIPVSSQSPRSQSPPQNAAWLPTSQNPPRSPQVWQASPGQLQLPRGQAPPVHMQGQPRAAYDVPLPVSQYPNYRPANQAQMMQNPNALQPNQGQMVQGPNALQENQGQMIQTHSPQTPQVRQMVQDQQIHSTQQAQGVQDQQDVPHQNTPSPMYSAHPESVQGPQQQDKILTQQQVPPFCMQVNSTGHPQRPPLYGIQGHPQFMQFPLGRGRGRGRGSLQMSIPPSLQRPHPGTPVTPGTSGIPVTPHTPLLPPPNYRIPQTVNTQPMRLGLHQADIREPVKQLRHWNPQGQFAEVELYYYLCGYAVIPSFIDPAERRYSWKFMLSAIDIQSAPRFEDTKSGKSPIISIQPGCKVFRLRAISLKNSQKDNLYGMWPTANTCWPSVFYIFVNGKELFVRRKAHNGKDLPLDITRFLKEGKNELVVHFLLGPGECKDSRYVFGVESMAFSMSDQVRLQAKTLPASATYRKIRQRLNLLTDDDDLAVVSDFLTVSLVDPFMATIFDTPARSTSCNHLECFDIDTFIRTRKCRSGSTPLNDDWRCPICKADARPQNLVIDEYFVNVRAELQSSNRLSGAETIKIQADGSWTLKFDTPEKTSSIPVTLKRKADRPLSRSKTPAKQETSSPMNTTNTGEPIVIEID</sequence>
<dbReference type="RefSeq" id="XP_056476715.1">
    <property type="nucleotide sequence ID" value="XM_056616358.1"/>
</dbReference>
<feature type="compositionally biased region" description="Polar residues" evidence="5">
    <location>
        <begin position="524"/>
        <end position="537"/>
    </location>
</feature>
<dbReference type="GO" id="GO:0016925">
    <property type="term" value="P:protein sumoylation"/>
    <property type="evidence" value="ECO:0007669"/>
    <property type="project" value="TreeGrafter"/>
</dbReference>
<feature type="domain" description="SP-RING-type" evidence="6">
    <location>
        <begin position="883"/>
        <end position="973"/>
    </location>
</feature>
<dbReference type="GO" id="GO:0061665">
    <property type="term" value="F:SUMO ligase activity"/>
    <property type="evidence" value="ECO:0007669"/>
    <property type="project" value="TreeGrafter"/>
</dbReference>
<accession>A0A9W9KEA4</accession>